<evidence type="ECO:0000256" key="1">
    <source>
        <dbReference type="SAM" id="MobiDB-lite"/>
    </source>
</evidence>
<dbReference type="EMBL" id="CAUJNA010000068">
    <property type="protein sequence ID" value="CAJ1371313.1"/>
    <property type="molecule type" value="Genomic_DNA"/>
</dbReference>
<gene>
    <name evidence="2" type="ORF">EVOR1521_LOCUS1640</name>
</gene>
<proteinExistence type="predicted"/>
<keyword evidence="3" id="KW-1185">Reference proteome</keyword>
<feature type="region of interest" description="Disordered" evidence="1">
    <location>
        <begin position="757"/>
        <end position="780"/>
    </location>
</feature>
<feature type="compositionally biased region" description="Basic residues" evidence="1">
    <location>
        <begin position="764"/>
        <end position="778"/>
    </location>
</feature>
<organism evidence="2 3">
    <name type="scientific">Effrenium voratum</name>
    <dbReference type="NCBI Taxonomy" id="2562239"/>
    <lineage>
        <taxon>Eukaryota</taxon>
        <taxon>Sar</taxon>
        <taxon>Alveolata</taxon>
        <taxon>Dinophyceae</taxon>
        <taxon>Suessiales</taxon>
        <taxon>Symbiodiniaceae</taxon>
        <taxon>Effrenium</taxon>
    </lineage>
</organism>
<name>A0AA36HN93_9DINO</name>
<dbReference type="Proteomes" id="UP001178507">
    <property type="component" value="Unassembled WGS sequence"/>
</dbReference>
<reference evidence="2" key="1">
    <citation type="submission" date="2023-08" db="EMBL/GenBank/DDBJ databases">
        <authorList>
            <person name="Chen Y."/>
            <person name="Shah S."/>
            <person name="Dougan E. K."/>
            <person name="Thang M."/>
            <person name="Chan C."/>
        </authorList>
    </citation>
    <scope>NUCLEOTIDE SEQUENCE</scope>
</reference>
<comment type="caution">
    <text evidence="2">The sequence shown here is derived from an EMBL/GenBank/DDBJ whole genome shotgun (WGS) entry which is preliminary data.</text>
</comment>
<evidence type="ECO:0000313" key="3">
    <source>
        <dbReference type="Proteomes" id="UP001178507"/>
    </source>
</evidence>
<evidence type="ECO:0000313" key="2">
    <source>
        <dbReference type="EMBL" id="CAJ1371313.1"/>
    </source>
</evidence>
<dbReference type="AlphaFoldDB" id="A0AA36HN93"/>
<protein>
    <submittedName>
        <fullName evidence="2">Uncharacterized protein</fullName>
    </submittedName>
</protein>
<sequence length="808" mass="88833">MGSTSLPVRKAGHDSMTLELRRPVLADETVAAASQGTAKMEATGPALADASAVSGPEKAHEAPENAIGAARTEVTSPDPADTLAVSGHEQAIGAHMRTCLSEARQQPEYAASEEQSQAPLWGASDDWALLRPVLQSYLHEDSAPLPADVTVVPAAYFRDAEFLIPNPTADFVLVSGGMDNTLHEHATGGCHFMPLIALDQGRGWLKHSVGQSRWKDMVCAVEGRCAEAVVVDWVRDGGDCYFHSLLIALHCKGVLLRRGLCFEDLFAEEEATDVMQPDPSDAMLQKLRAGLSRAEFEDLLFPDRLFEGLRSKQEVYDTVKGNLSDIWSDTRTHRQLAAEEDPDLRLCAATPIAEAIHALARARGVQADALMACVDSNIGFLEQAGTVLCHNVRAKHFISPGSAVIIGSASSTRKSALIKLTDEWLCDVPHAGEEFRDRSILTTDSTTKGIRNCLKEFGRCGVSSDEAANTFETKMSDRDAGLHFISMTKLNTWTQSEYDGPTTGHGSFSLSQYQFLLKAAGQTEVVEQIIFPKVHGFQKRLKQIWVSGELQTQDHQVFAASDSLLHDWHSFMHRMCVAQPPVTVCLDGRALSMYEAAKQAIADFLSENKLPQVFKTKLMFYHSDANETEIMRRLRMSLDEFSVALHKWISQARTHFASYRFAACKQQEPASATKQAETPSSLLIASPEDEEKPLNSEDIFMKNLISRVPNNTWFTSADVRGWLRNRRGDAFRKDLRAKIEKAFAHLLQHGLLQKASDKATGARHTQRAAKRAATKKVTGKGGLTVRKRTVDEIRGEEAAAVKAAPVCD</sequence>
<accession>A0AA36HN93</accession>